<organism evidence="4 5">
    <name type="scientific">Teichococcus rhizosphaerae</name>
    <dbReference type="NCBI Taxonomy" id="1335062"/>
    <lineage>
        <taxon>Bacteria</taxon>
        <taxon>Pseudomonadati</taxon>
        <taxon>Pseudomonadota</taxon>
        <taxon>Alphaproteobacteria</taxon>
        <taxon>Acetobacterales</taxon>
        <taxon>Roseomonadaceae</taxon>
        <taxon>Roseomonas</taxon>
    </lineage>
</organism>
<dbReference type="InterPro" id="IPR000238">
    <property type="entry name" value="RbfA"/>
</dbReference>
<dbReference type="InterPro" id="IPR020053">
    <property type="entry name" value="Ribosome-bd_factorA_CS"/>
</dbReference>
<name>A0A2C6Z8K9_9PROT</name>
<evidence type="ECO:0000256" key="3">
    <source>
        <dbReference type="SAM" id="MobiDB-lite"/>
    </source>
</evidence>
<keyword evidence="5" id="KW-1185">Reference proteome</keyword>
<dbReference type="NCBIfam" id="TIGR00082">
    <property type="entry name" value="rbfA"/>
    <property type="match status" value="1"/>
</dbReference>
<dbReference type="HAMAP" id="MF_00003">
    <property type="entry name" value="RbfA"/>
    <property type="match status" value="1"/>
</dbReference>
<dbReference type="Gene3D" id="3.30.300.20">
    <property type="match status" value="1"/>
</dbReference>
<dbReference type="PROSITE" id="PS01319">
    <property type="entry name" value="RBFA"/>
    <property type="match status" value="1"/>
</dbReference>
<evidence type="ECO:0000313" key="5">
    <source>
        <dbReference type="Proteomes" id="UP000223527"/>
    </source>
</evidence>
<keyword evidence="2" id="KW-0963">Cytoplasm</keyword>
<comment type="similarity">
    <text evidence="2">Belongs to the RbfA family.</text>
</comment>
<evidence type="ECO:0000256" key="1">
    <source>
        <dbReference type="ARBA" id="ARBA00022517"/>
    </source>
</evidence>
<comment type="subcellular location">
    <subcellularLocation>
        <location evidence="2">Cytoplasm</location>
    </subcellularLocation>
</comment>
<dbReference type="InterPro" id="IPR015946">
    <property type="entry name" value="KH_dom-like_a/b"/>
</dbReference>
<evidence type="ECO:0000313" key="4">
    <source>
        <dbReference type="EMBL" id="PHK94831.1"/>
    </source>
</evidence>
<dbReference type="GO" id="GO:0043024">
    <property type="term" value="F:ribosomal small subunit binding"/>
    <property type="evidence" value="ECO:0007669"/>
    <property type="project" value="TreeGrafter"/>
</dbReference>
<reference evidence="4 5" key="1">
    <citation type="submission" date="2017-10" db="EMBL/GenBank/DDBJ databases">
        <authorList>
            <person name="Banno H."/>
            <person name="Chua N.-H."/>
        </authorList>
    </citation>
    <scope>NUCLEOTIDE SEQUENCE [LARGE SCALE GENOMIC DNA]</scope>
    <source>
        <strain evidence="4 5">YW11</strain>
    </source>
</reference>
<dbReference type="GO" id="GO:0030490">
    <property type="term" value="P:maturation of SSU-rRNA"/>
    <property type="evidence" value="ECO:0007669"/>
    <property type="project" value="UniProtKB-UniRule"/>
</dbReference>
<dbReference type="Proteomes" id="UP000223527">
    <property type="component" value="Unassembled WGS sequence"/>
</dbReference>
<dbReference type="GO" id="GO:0005829">
    <property type="term" value="C:cytosol"/>
    <property type="evidence" value="ECO:0007669"/>
    <property type="project" value="TreeGrafter"/>
</dbReference>
<dbReference type="SUPFAM" id="SSF89919">
    <property type="entry name" value="Ribosome-binding factor A, RbfA"/>
    <property type="match status" value="1"/>
</dbReference>
<dbReference type="PANTHER" id="PTHR33515:SF1">
    <property type="entry name" value="RIBOSOME-BINDING FACTOR A, CHLOROPLASTIC-RELATED"/>
    <property type="match status" value="1"/>
</dbReference>
<comment type="function">
    <text evidence="2">One of several proteins that assist in the late maturation steps of the functional core of the 30S ribosomal subunit. Associates with free 30S ribosomal subunits (but not with 30S subunits that are part of 70S ribosomes or polysomes). Required for efficient processing of 16S rRNA. May interact with the 5'-terminal helix region of 16S rRNA.</text>
</comment>
<comment type="caution">
    <text evidence="4">The sequence shown here is derived from an EMBL/GenBank/DDBJ whole genome shotgun (WGS) entry which is preliminary data.</text>
</comment>
<dbReference type="EMBL" id="PDNU01000019">
    <property type="protein sequence ID" value="PHK94831.1"/>
    <property type="molecule type" value="Genomic_DNA"/>
</dbReference>
<dbReference type="InterPro" id="IPR023799">
    <property type="entry name" value="RbfA_dom_sf"/>
</dbReference>
<evidence type="ECO:0000256" key="2">
    <source>
        <dbReference type="HAMAP-Rule" id="MF_00003"/>
    </source>
</evidence>
<feature type="compositionally biased region" description="Basic and acidic residues" evidence="3">
    <location>
        <begin position="121"/>
        <end position="142"/>
    </location>
</feature>
<dbReference type="AlphaFoldDB" id="A0A2C6Z8K9"/>
<proteinExistence type="inferred from homology"/>
<dbReference type="RefSeq" id="WP_099095758.1">
    <property type="nucleotide sequence ID" value="NZ_PDNU01000019.1"/>
</dbReference>
<protein>
    <recommendedName>
        <fullName evidence="2">Ribosome-binding factor A</fullName>
    </recommendedName>
</protein>
<keyword evidence="1 2" id="KW-0690">Ribosome biogenesis</keyword>
<feature type="region of interest" description="Disordered" evidence="3">
    <location>
        <begin position="121"/>
        <end position="150"/>
    </location>
</feature>
<comment type="subunit">
    <text evidence="2">Monomer. Binds 30S ribosomal subunits, but not 50S ribosomal subunits or 70S ribosomes.</text>
</comment>
<dbReference type="NCBIfam" id="NF001802">
    <property type="entry name" value="PRK00521.2-5"/>
    <property type="match status" value="1"/>
</dbReference>
<dbReference type="PANTHER" id="PTHR33515">
    <property type="entry name" value="RIBOSOME-BINDING FACTOR A, CHLOROPLASTIC-RELATED"/>
    <property type="match status" value="1"/>
</dbReference>
<sequence length="150" mass="16818">MAKKPATAGAPSQRMLRVAEEVRHALSAVFLRGEMHDPDLDGRHITVTEVRASPDLKHMTCFVAALGRAVTKEELQGLRRVQPYLRTQVARAVRLKFAPEMHFQPDTALDYAMKIDAVMRRPEVRQDLEPRPARPGAERREDGEGEDGPA</sequence>
<dbReference type="Pfam" id="PF02033">
    <property type="entry name" value="RBFA"/>
    <property type="match status" value="1"/>
</dbReference>
<gene>
    <name evidence="2" type="primary">rbfA</name>
    <name evidence="4" type="ORF">CR162_11805</name>
</gene>
<accession>A0A2C6Z8K9</accession>
<dbReference type="OrthoDB" id="9805051at2"/>